<dbReference type="InterPro" id="IPR029044">
    <property type="entry name" value="Nucleotide-diphossugar_trans"/>
</dbReference>
<dbReference type="Pfam" id="PF00483">
    <property type="entry name" value="NTP_transferase"/>
    <property type="match status" value="1"/>
</dbReference>
<evidence type="ECO:0000313" key="3">
    <source>
        <dbReference type="Proteomes" id="UP000240880"/>
    </source>
</evidence>
<evidence type="ECO:0000259" key="1">
    <source>
        <dbReference type="Pfam" id="PF00483"/>
    </source>
</evidence>
<dbReference type="EMBL" id="NEXC01000009">
    <property type="protein sequence ID" value="PSN84029.1"/>
    <property type="molecule type" value="Genomic_DNA"/>
</dbReference>
<organism evidence="2 3">
    <name type="scientific">Candidatus Marsarchaeota G1 archaeon OSP_D</name>
    <dbReference type="NCBI Taxonomy" id="1978155"/>
    <lineage>
        <taxon>Archaea</taxon>
        <taxon>Candidatus Marsarchaeota</taxon>
        <taxon>Candidatus Marsarchaeota group 1</taxon>
    </lineage>
</organism>
<dbReference type="PANTHER" id="PTHR22572">
    <property type="entry name" value="SUGAR-1-PHOSPHATE GUANYL TRANSFERASE"/>
    <property type="match status" value="1"/>
</dbReference>
<dbReference type="Proteomes" id="UP000240880">
    <property type="component" value="Unassembled WGS sequence"/>
</dbReference>
<dbReference type="SUPFAM" id="SSF53448">
    <property type="entry name" value="Nucleotide-diphospho-sugar transferases"/>
    <property type="match status" value="1"/>
</dbReference>
<reference evidence="2 3" key="1">
    <citation type="submission" date="2017-04" db="EMBL/GenBank/DDBJ databases">
        <title>Novel microbial lineages endemic to geothermal iron-oxide mats fill important gaps in the evolutionary history of Archaea.</title>
        <authorList>
            <person name="Jay Z.J."/>
            <person name="Beam J.P."/>
            <person name="Dlakic M."/>
            <person name="Rusch D.B."/>
            <person name="Kozubal M.A."/>
            <person name="Inskeep W.P."/>
        </authorList>
    </citation>
    <scope>NUCLEOTIDE SEQUENCE [LARGE SCALE GENOMIC DNA]</scope>
    <source>
        <strain evidence="2">OSP_D</strain>
    </source>
</reference>
<dbReference type="Gene3D" id="3.90.550.10">
    <property type="entry name" value="Spore Coat Polysaccharide Biosynthesis Protein SpsA, Chain A"/>
    <property type="match status" value="1"/>
</dbReference>
<feature type="domain" description="Nucleotidyl transferase" evidence="1">
    <location>
        <begin position="5"/>
        <end position="234"/>
    </location>
</feature>
<dbReference type="CDD" id="cd04181">
    <property type="entry name" value="NTP_transferase"/>
    <property type="match status" value="1"/>
</dbReference>
<protein>
    <recommendedName>
        <fullName evidence="1">Nucleotidyl transferase domain-containing protein</fullName>
    </recommendedName>
</protein>
<dbReference type="Gene3D" id="2.160.10.10">
    <property type="entry name" value="Hexapeptide repeat proteins"/>
    <property type="match status" value="1"/>
</dbReference>
<dbReference type="SUPFAM" id="SSF51161">
    <property type="entry name" value="Trimeric LpxA-like enzymes"/>
    <property type="match status" value="1"/>
</dbReference>
<dbReference type="InterPro" id="IPR005835">
    <property type="entry name" value="NTP_transferase_dom"/>
</dbReference>
<proteinExistence type="predicted"/>
<dbReference type="AlphaFoldDB" id="A0A2R6ACF1"/>
<accession>A0A2R6ACF1</accession>
<evidence type="ECO:0000313" key="2">
    <source>
        <dbReference type="EMBL" id="PSN84029.1"/>
    </source>
</evidence>
<gene>
    <name evidence="2" type="ORF">B9Q01_02525</name>
</gene>
<dbReference type="InterPro" id="IPR050486">
    <property type="entry name" value="Mannose-1P_guanyltransferase"/>
</dbReference>
<name>A0A2R6ACF1_9ARCH</name>
<sequence length="346" mass="38176">MGEIKAVILAGGQSTRLRPITNTRPKMLVPVVNKPIIDYVVERVEQSGIKECVFTLYYKSDMLIEHLSKSLPKNMRACYVREARPLGTAGSVKNVEDLLEDVFLVVSGDILFDYDLKTVIKSHIENEREATIVLTQVEDVTGLGIANLNSEYKITSFVEKPDPLKVKSRLVNTGIYVLNKSVLSLIEKGKKTDFSMDVFPKLVKQNKLFGFPLKGFWSDIGTFKGLLKAQSEVLNGKTKIAINAPKIAEGIYVEKGAQVDDLEHLVGPALIASESRVNEGVALRSSVLGRGCEIKRNCTIIHSLLMESTTVEEESELVGIVTGVGSRITRQKRLFGPTGYADYSVV</sequence>
<comment type="caution">
    <text evidence="2">The sequence shown here is derived from an EMBL/GenBank/DDBJ whole genome shotgun (WGS) entry which is preliminary data.</text>
</comment>
<dbReference type="InterPro" id="IPR011004">
    <property type="entry name" value="Trimer_LpxA-like_sf"/>
</dbReference>